<dbReference type="Pfam" id="PF00014">
    <property type="entry name" value="Kunitz_BPTI"/>
    <property type="match status" value="1"/>
</dbReference>
<dbReference type="SUPFAM" id="SSF82895">
    <property type="entry name" value="TSP-1 type 1 repeat"/>
    <property type="match status" value="4"/>
</dbReference>
<dbReference type="InterPro" id="IPR009465">
    <property type="entry name" value="Spondin_N"/>
</dbReference>
<dbReference type="PROSITE" id="PS50279">
    <property type="entry name" value="BPTI_KUNITZ_2"/>
    <property type="match status" value="1"/>
</dbReference>
<gene>
    <name evidence="18" type="primary">LOC101861097</name>
</gene>
<dbReference type="GeneID" id="101861097"/>
<evidence type="ECO:0000256" key="10">
    <source>
        <dbReference type="ARBA" id="ARBA00023180"/>
    </source>
</evidence>
<dbReference type="InterPro" id="IPR036880">
    <property type="entry name" value="Kunitz_BPTI_sf"/>
</dbReference>
<keyword evidence="8" id="KW-0130">Cell adhesion</keyword>
<dbReference type="SMART" id="SM00209">
    <property type="entry name" value="TSP1"/>
    <property type="match status" value="4"/>
</dbReference>
<dbReference type="InterPro" id="IPR044004">
    <property type="entry name" value="TSP1_spondin_dom"/>
</dbReference>
<evidence type="ECO:0000256" key="6">
    <source>
        <dbReference type="ARBA" id="ARBA00022729"/>
    </source>
</evidence>
<dbReference type="Pfam" id="PF06468">
    <property type="entry name" value="Spond_N"/>
    <property type="match status" value="1"/>
</dbReference>
<evidence type="ECO:0000259" key="14">
    <source>
        <dbReference type="PROSITE" id="PS50279"/>
    </source>
</evidence>
<evidence type="ECO:0000256" key="9">
    <source>
        <dbReference type="ARBA" id="ARBA00023157"/>
    </source>
</evidence>
<evidence type="ECO:0000259" key="15">
    <source>
        <dbReference type="PROSITE" id="PS51019"/>
    </source>
</evidence>
<dbReference type="Proteomes" id="UP000694888">
    <property type="component" value="Unplaced"/>
</dbReference>
<dbReference type="Gene3D" id="4.10.410.10">
    <property type="entry name" value="Pancreatic trypsin inhibitor Kunitz domain"/>
    <property type="match status" value="1"/>
</dbReference>
<protein>
    <recommendedName>
        <fullName evidence="2">Spondin-1</fullName>
    </recommendedName>
    <alternativeName>
        <fullName evidence="11">F-spondin</fullName>
    </alternativeName>
</protein>
<feature type="domain" description="Spondin" evidence="16">
    <location>
        <begin position="204"/>
        <end position="397"/>
    </location>
</feature>
<dbReference type="PROSITE" id="PS50092">
    <property type="entry name" value="TSP1"/>
    <property type="match status" value="4"/>
</dbReference>
<dbReference type="InterPro" id="IPR038678">
    <property type="entry name" value="Spondin_N_sf"/>
</dbReference>
<keyword evidence="3" id="KW-0964">Secreted</keyword>
<dbReference type="PANTHER" id="PTHR11311">
    <property type="entry name" value="SPONDIN"/>
    <property type="match status" value="1"/>
</dbReference>
<feature type="domain" description="Reelin" evidence="15">
    <location>
        <begin position="22"/>
        <end position="193"/>
    </location>
</feature>
<dbReference type="Gene3D" id="2.60.40.2130">
    <property type="entry name" value="F-spondin domain"/>
    <property type="match status" value="1"/>
</dbReference>
<keyword evidence="6 13" id="KW-0732">Signal</keyword>
<evidence type="ECO:0000256" key="13">
    <source>
        <dbReference type="SAM" id="SignalP"/>
    </source>
</evidence>
<dbReference type="CDD" id="cd08544">
    <property type="entry name" value="Reeler"/>
    <property type="match status" value="1"/>
</dbReference>
<sequence length="951" mass="109376">MMRQCVVAPMWAFLVTSLVLLGHMTSADIASYVKQICEGIPIHTTSGKTSGDNGFRITINGLPTPDTYRPGETYEVMINGTAKLQKLMGVMIRVTAYDSKGDTFVPGVFNTSLDIRVQDLQEDGTCDRPVIAHRYLMPKDRVRFLWTAPDTGTGCVHFNASVIEHSDVWFKDEGKLHRTLCEESTQRDSASALSNSVPGPDGHAQDECCACGHAMYTVEFQGMWSRQTHPKGFPDEKNSFQLHWSNLVGATHGSDYRIWDYGQLASKAVKEVCEYGSSRSLENEMKENSEKIRTVIKTKQLWGPERILESVKAVYTVNKKKHLLSLLTMIGPSPDWCLGVSSHSMCMPNCTWREELEIDLYPWDAGTDSRNTYIGRKVRTQPPERIHRITSTYPNDRDSPFYGEDIRPFAKLTIKKNKEACTDDDGRSASAEISPSTDELVSMMKKKMMMKKKLEMEKCATSQWSDWSDCSNPCGSGARERRRMLKNPGITAAMCDLELLETETCVGDCSDTQRKKLSDNFVMRHDEERDPNDVCAVTGWSDWSPCSATCGLGMKERWRMFLHNSEKRVDCGIHLMEKDLCRGEIFDCQKAIMMKNFTAICQQRADVGPCRGDFPRWFYNHTMQKCQVFSYGGCRGNENRFETEKECVDLCAEHMADMMRKSQMMVKQQMMNKEMEMEKQLLMEKQRMMEKQLMMEKQKTMEEDMRRKELLMQKQRMMEEQGQTMSDEELKAFMMKQQMMLQGGGGAGHVDNSDDDEAEADAKIAEEKARMMRKQKRMMKKKQRMERRRRKRRRMRKLQMQKEATGRGGAGHSEKQSDGPGVDCMVTPWSDWSPCSVTCGKGIVMKTRMIKIQPQNGGRRCPRRLVRKRKCRQKKCPINCEVAEWSDWSPCSKTCGDNAVQIRRRDVMQRPKHGGLACPARREKRFCNVPMCPDSHVEESMRRFMMFHRRY</sequence>
<accession>A0ABM1VY68</accession>
<dbReference type="Gene3D" id="2.60.40.4060">
    <property type="entry name" value="Reeler domain"/>
    <property type="match status" value="1"/>
</dbReference>
<evidence type="ECO:0000256" key="4">
    <source>
        <dbReference type="ARBA" id="ARBA00022530"/>
    </source>
</evidence>
<keyword evidence="5" id="KW-0479">Metal-binding</keyword>
<keyword evidence="17" id="KW-1185">Reference proteome</keyword>
<dbReference type="Gene3D" id="2.20.100.10">
    <property type="entry name" value="Thrombospondin type-1 (TSP1) repeat"/>
    <property type="match status" value="4"/>
</dbReference>
<evidence type="ECO:0000256" key="11">
    <source>
        <dbReference type="ARBA" id="ARBA00030964"/>
    </source>
</evidence>
<dbReference type="InterPro" id="IPR042307">
    <property type="entry name" value="Reeler_sf"/>
</dbReference>
<dbReference type="PRINTS" id="PR00759">
    <property type="entry name" value="BASICPTASE"/>
</dbReference>
<feature type="region of interest" description="Disordered" evidence="12">
    <location>
        <begin position="771"/>
        <end position="822"/>
    </location>
</feature>
<dbReference type="CDD" id="cd00109">
    <property type="entry name" value="Kunitz-type"/>
    <property type="match status" value="1"/>
</dbReference>
<keyword evidence="10" id="KW-0325">Glycoprotein</keyword>
<evidence type="ECO:0000256" key="2">
    <source>
        <dbReference type="ARBA" id="ARBA00019594"/>
    </source>
</evidence>
<evidence type="ECO:0000313" key="18">
    <source>
        <dbReference type="RefSeq" id="XP_035827361.1"/>
    </source>
</evidence>
<evidence type="ECO:0000256" key="1">
    <source>
        <dbReference type="ARBA" id="ARBA00004498"/>
    </source>
</evidence>
<dbReference type="SUPFAM" id="SSF57362">
    <property type="entry name" value="BPTI-like"/>
    <property type="match status" value="1"/>
</dbReference>
<dbReference type="Pfam" id="PF00090">
    <property type="entry name" value="TSP_1"/>
    <property type="match status" value="2"/>
</dbReference>
<dbReference type="NCBIfam" id="NF038123">
    <property type="entry name" value="NF038123_dom"/>
    <property type="match status" value="1"/>
</dbReference>
<dbReference type="SMART" id="SM00131">
    <property type="entry name" value="KU"/>
    <property type="match status" value="1"/>
</dbReference>
<evidence type="ECO:0000259" key="16">
    <source>
        <dbReference type="PROSITE" id="PS51020"/>
    </source>
</evidence>
<dbReference type="PROSITE" id="PS51020">
    <property type="entry name" value="SPONDIN"/>
    <property type="match status" value="1"/>
</dbReference>
<name>A0ABM1VY68_APLCA</name>
<keyword evidence="7" id="KW-0677">Repeat</keyword>
<dbReference type="RefSeq" id="XP_035827361.1">
    <property type="nucleotide sequence ID" value="XM_035971468.1"/>
</dbReference>
<feature type="signal peptide" evidence="13">
    <location>
        <begin position="1"/>
        <end position="27"/>
    </location>
</feature>
<dbReference type="PROSITE" id="PS51019">
    <property type="entry name" value="REELIN"/>
    <property type="match status" value="1"/>
</dbReference>
<dbReference type="PANTHER" id="PTHR11311:SF16">
    <property type="entry name" value="SPONDIN-1"/>
    <property type="match status" value="1"/>
</dbReference>
<feature type="domain" description="BPTI/Kunitz inhibitor" evidence="14">
    <location>
        <begin position="601"/>
        <end position="651"/>
    </location>
</feature>
<reference evidence="18" key="1">
    <citation type="submission" date="2025-08" db="UniProtKB">
        <authorList>
            <consortium name="RefSeq"/>
        </authorList>
    </citation>
    <scope>IDENTIFICATION</scope>
</reference>
<dbReference type="InterPro" id="IPR002861">
    <property type="entry name" value="Reeler_dom"/>
</dbReference>
<keyword evidence="4" id="KW-0272">Extracellular matrix</keyword>
<evidence type="ECO:0000256" key="7">
    <source>
        <dbReference type="ARBA" id="ARBA00022737"/>
    </source>
</evidence>
<evidence type="ECO:0000256" key="3">
    <source>
        <dbReference type="ARBA" id="ARBA00022525"/>
    </source>
</evidence>
<feature type="chain" id="PRO_5045315247" description="Spondin-1" evidence="13">
    <location>
        <begin position="28"/>
        <end position="951"/>
    </location>
</feature>
<comment type="subcellular location">
    <subcellularLocation>
        <location evidence="1">Secreted</location>
        <location evidence="1">Extracellular space</location>
        <location evidence="1">Extracellular matrix</location>
    </subcellularLocation>
</comment>
<dbReference type="InterPro" id="IPR000884">
    <property type="entry name" value="TSP1_rpt"/>
</dbReference>
<dbReference type="Pfam" id="PF02014">
    <property type="entry name" value="Reeler"/>
    <property type="match status" value="1"/>
</dbReference>
<dbReference type="InterPro" id="IPR002223">
    <property type="entry name" value="Kunitz_BPTI"/>
</dbReference>
<evidence type="ECO:0000256" key="12">
    <source>
        <dbReference type="SAM" id="MobiDB-lite"/>
    </source>
</evidence>
<organism evidence="17 18">
    <name type="scientific">Aplysia californica</name>
    <name type="common">California sea hare</name>
    <dbReference type="NCBI Taxonomy" id="6500"/>
    <lineage>
        <taxon>Eukaryota</taxon>
        <taxon>Metazoa</taxon>
        <taxon>Spiralia</taxon>
        <taxon>Lophotrochozoa</taxon>
        <taxon>Mollusca</taxon>
        <taxon>Gastropoda</taxon>
        <taxon>Heterobranchia</taxon>
        <taxon>Euthyneura</taxon>
        <taxon>Tectipleura</taxon>
        <taxon>Aplysiida</taxon>
        <taxon>Aplysioidea</taxon>
        <taxon>Aplysiidae</taxon>
        <taxon>Aplysia</taxon>
    </lineage>
</organism>
<evidence type="ECO:0000256" key="5">
    <source>
        <dbReference type="ARBA" id="ARBA00022723"/>
    </source>
</evidence>
<dbReference type="InterPro" id="IPR051418">
    <property type="entry name" value="Spondin/Thrombospondin_T1"/>
</dbReference>
<dbReference type="Pfam" id="PF19028">
    <property type="entry name" value="TSP1_spondin"/>
    <property type="match status" value="2"/>
</dbReference>
<dbReference type="InterPro" id="IPR036383">
    <property type="entry name" value="TSP1_rpt_sf"/>
</dbReference>
<dbReference type="InterPro" id="IPR020901">
    <property type="entry name" value="Prtase_inh_Kunz-CS"/>
</dbReference>
<proteinExistence type="predicted"/>
<keyword evidence="9" id="KW-1015">Disulfide bond</keyword>
<dbReference type="PROSITE" id="PS00280">
    <property type="entry name" value="BPTI_KUNITZ_1"/>
    <property type="match status" value="1"/>
</dbReference>
<evidence type="ECO:0000256" key="8">
    <source>
        <dbReference type="ARBA" id="ARBA00022889"/>
    </source>
</evidence>
<feature type="compositionally biased region" description="Basic residues" evidence="12">
    <location>
        <begin position="771"/>
        <end position="799"/>
    </location>
</feature>
<evidence type="ECO:0000313" key="17">
    <source>
        <dbReference type="Proteomes" id="UP000694888"/>
    </source>
</evidence>